<dbReference type="Proteomes" id="UP001139311">
    <property type="component" value="Unassembled WGS sequence"/>
</dbReference>
<sequence length="163" mass="18099">MPDSPAEPPHPGPLFLDLDGVLADFDRGVEVVTGKRPEELPLKSMWAALSRAPRFFDTLEFMHDAQELWAFCAPLRPTILTGLPLGTWAPAQKKRWVARMLGAHVPIITCMSRDKPRWSGPGHVLVDDRASAAEGWERKGGIFIHHTSAERSIARLQALGYGR</sequence>
<dbReference type="RefSeq" id="WP_226613784.1">
    <property type="nucleotide sequence ID" value="NZ_JAJAQI010000065.1"/>
</dbReference>
<protein>
    <recommendedName>
        <fullName evidence="3">5' nucleotidase, deoxy (Pyrimidine), type C protein (NT5C)</fullName>
    </recommendedName>
</protein>
<proteinExistence type="predicted"/>
<dbReference type="SUPFAM" id="SSF56784">
    <property type="entry name" value="HAD-like"/>
    <property type="match status" value="1"/>
</dbReference>
<evidence type="ECO:0000313" key="1">
    <source>
        <dbReference type="EMBL" id="MCB4825096.1"/>
    </source>
</evidence>
<dbReference type="AlphaFoldDB" id="A0A9X1IHU3"/>
<comment type="caution">
    <text evidence="1">The sequence shown here is derived from an EMBL/GenBank/DDBJ whole genome shotgun (WGS) entry which is preliminary data.</text>
</comment>
<dbReference type="EMBL" id="JAJAQI010000065">
    <property type="protein sequence ID" value="MCB4825096.1"/>
    <property type="molecule type" value="Genomic_DNA"/>
</dbReference>
<dbReference type="InterPro" id="IPR023214">
    <property type="entry name" value="HAD_sf"/>
</dbReference>
<evidence type="ECO:0000313" key="2">
    <source>
        <dbReference type="Proteomes" id="UP001139311"/>
    </source>
</evidence>
<reference evidence="1" key="1">
    <citation type="submission" date="2021-10" db="EMBL/GenBank/DDBJ databases">
        <title>Roseicella aerolatum sp. nov., isolated from aerosols of e-waste dismantling site.</title>
        <authorList>
            <person name="Qin T."/>
        </authorList>
    </citation>
    <scope>NUCLEOTIDE SEQUENCE</scope>
    <source>
        <strain evidence="1">GB24</strain>
    </source>
</reference>
<dbReference type="InterPro" id="IPR036412">
    <property type="entry name" value="HAD-like_sf"/>
</dbReference>
<evidence type="ECO:0008006" key="3">
    <source>
        <dbReference type="Google" id="ProtNLM"/>
    </source>
</evidence>
<gene>
    <name evidence="1" type="ORF">LHA35_25545</name>
</gene>
<accession>A0A9X1IHU3</accession>
<keyword evidence="2" id="KW-1185">Reference proteome</keyword>
<organism evidence="1 2">
    <name type="scientific">Roseicella aerolata</name>
    <dbReference type="NCBI Taxonomy" id="2883479"/>
    <lineage>
        <taxon>Bacteria</taxon>
        <taxon>Pseudomonadati</taxon>
        <taxon>Pseudomonadota</taxon>
        <taxon>Alphaproteobacteria</taxon>
        <taxon>Acetobacterales</taxon>
        <taxon>Roseomonadaceae</taxon>
        <taxon>Roseicella</taxon>
    </lineage>
</organism>
<dbReference type="Gene3D" id="3.40.50.1000">
    <property type="entry name" value="HAD superfamily/HAD-like"/>
    <property type="match status" value="1"/>
</dbReference>
<name>A0A9X1IHU3_9PROT</name>